<reference evidence="5 6" key="1">
    <citation type="submission" date="2020-03" db="EMBL/GenBank/DDBJ databases">
        <title>Assessment of the enzymatic potential of alkaline-tolerant lipase obtained from Bacillus luteus H11 (technogenic soil) for the bioremediation of saline soils contaminated with petroleum substances.</title>
        <authorList>
            <person name="Kalwasinska A."/>
        </authorList>
    </citation>
    <scope>NUCLEOTIDE SEQUENCE [LARGE SCALE GENOMIC DNA]</scope>
    <source>
        <strain evidence="5 6">H11</strain>
    </source>
</reference>
<feature type="compositionally biased region" description="Acidic residues" evidence="2">
    <location>
        <begin position="96"/>
        <end position="107"/>
    </location>
</feature>
<keyword evidence="6" id="KW-1185">Reference proteome</keyword>
<proteinExistence type="predicted"/>
<keyword evidence="3" id="KW-0472">Membrane</keyword>
<dbReference type="InterPro" id="IPR029051">
    <property type="entry name" value="DUF4352"/>
</dbReference>
<gene>
    <name evidence="5" type="ORF">HCN83_09855</name>
</gene>
<dbReference type="Proteomes" id="UP000752012">
    <property type="component" value="Unassembled WGS sequence"/>
</dbReference>
<protein>
    <submittedName>
        <fullName evidence="5">DUF4352 domain-containing protein</fullName>
    </submittedName>
</protein>
<dbReference type="Gene3D" id="2.60.40.1240">
    <property type="match status" value="1"/>
</dbReference>
<evidence type="ECO:0000313" key="5">
    <source>
        <dbReference type="EMBL" id="NJP37889.1"/>
    </source>
</evidence>
<evidence type="ECO:0000259" key="4">
    <source>
        <dbReference type="Pfam" id="PF11611"/>
    </source>
</evidence>
<organism evidence="5 6">
    <name type="scientific">Alkalicoccus luteus</name>
    <dbReference type="NCBI Taxonomy" id="1237094"/>
    <lineage>
        <taxon>Bacteria</taxon>
        <taxon>Bacillati</taxon>
        <taxon>Bacillota</taxon>
        <taxon>Bacilli</taxon>
        <taxon>Bacillales</taxon>
        <taxon>Bacillaceae</taxon>
        <taxon>Alkalicoccus</taxon>
    </lineage>
</organism>
<accession>A0A969PRU9</accession>
<feature type="region of interest" description="Disordered" evidence="2">
    <location>
        <begin position="36"/>
        <end position="107"/>
    </location>
</feature>
<evidence type="ECO:0000313" key="6">
    <source>
        <dbReference type="Proteomes" id="UP000752012"/>
    </source>
</evidence>
<name>A0A969PRU9_9BACI</name>
<keyword evidence="1" id="KW-0732">Signal</keyword>
<dbReference type="EMBL" id="JAATHJ010000013">
    <property type="protein sequence ID" value="NJP37889.1"/>
    <property type="molecule type" value="Genomic_DNA"/>
</dbReference>
<comment type="caution">
    <text evidence="5">The sequence shown here is derived from an EMBL/GenBank/DDBJ whole genome shotgun (WGS) entry which is preliminary data.</text>
</comment>
<feature type="transmembrane region" description="Helical" evidence="3">
    <location>
        <begin position="17"/>
        <end position="34"/>
    </location>
</feature>
<dbReference type="AlphaFoldDB" id="A0A969PRU9"/>
<evidence type="ECO:0000256" key="2">
    <source>
        <dbReference type="SAM" id="MobiDB-lite"/>
    </source>
</evidence>
<dbReference type="InterPro" id="IPR029050">
    <property type="entry name" value="Immunoprotect_excell_Ig-like"/>
</dbReference>
<evidence type="ECO:0000256" key="3">
    <source>
        <dbReference type="SAM" id="Phobius"/>
    </source>
</evidence>
<feature type="domain" description="DUF4352" evidence="4">
    <location>
        <begin position="112"/>
        <end position="220"/>
    </location>
</feature>
<feature type="compositionally biased region" description="Acidic residues" evidence="2">
    <location>
        <begin position="63"/>
        <end position="82"/>
    </location>
</feature>
<dbReference type="Pfam" id="PF11611">
    <property type="entry name" value="DUF4352"/>
    <property type="match status" value="1"/>
</dbReference>
<sequence>MAKEGEGKVKKPFYKRWWFIVAVVLVVMVAVTGGDDEEIADGDDGNNNSVADAEENTNNNDADNNDEANEEENSANNEEDESNNNSSNNEENNGNNEEEALDEDGEAQDTVSIGEAIQVGDVEYVINSVETTQEVGDEFLSESTNDIFIVVNVSSENVGNDSVTLNSSDLQLLLGENTYDADSTASIYANEDGNGLFLESINPGSSIDANVVFDVNPEIAEDPELLIQLQQGLIFAETGLVRINE</sequence>
<keyword evidence="3" id="KW-1133">Transmembrane helix</keyword>
<feature type="compositionally biased region" description="Low complexity" evidence="2">
    <location>
        <begin position="83"/>
        <end position="95"/>
    </location>
</feature>
<keyword evidence="3" id="KW-0812">Transmembrane</keyword>
<dbReference type="RefSeq" id="WP_168006842.1">
    <property type="nucleotide sequence ID" value="NZ_JAATHJ010000013.1"/>
</dbReference>
<evidence type="ECO:0000256" key="1">
    <source>
        <dbReference type="ARBA" id="ARBA00022729"/>
    </source>
</evidence>